<comment type="caution">
    <text evidence="1">The sequence shown here is derived from an EMBL/GenBank/DDBJ whole genome shotgun (WGS) entry which is preliminary data.</text>
</comment>
<evidence type="ECO:0000313" key="2">
    <source>
        <dbReference type="Proteomes" id="UP000785679"/>
    </source>
</evidence>
<reference evidence="1" key="1">
    <citation type="submission" date="2019-06" db="EMBL/GenBank/DDBJ databases">
        <authorList>
            <person name="Zheng W."/>
        </authorList>
    </citation>
    <scope>NUCLEOTIDE SEQUENCE</scope>
    <source>
        <strain evidence="1">QDHG01</strain>
    </source>
</reference>
<dbReference type="AlphaFoldDB" id="A0A8J8NTT1"/>
<name>A0A8J8NTT1_HALGN</name>
<organism evidence="1 2">
    <name type="scientific">Halteria grandinella</name>
    <dbReference type="NCBI Taxonomy" id="5974"/>
    <lineage>
        <taxon>Eukaryota</taxon>
        <taxon>Sar</taxon>
        <taxon>Alveolata</taxon>
        <taxon>Ciliophora</taxon>
        <taxon>Intramacronucleata</taxon>
        <taxon>Spirotrichea</taxon>
        <taxon>Stichotrichia</taxon>
        <taxon>Sporadotrichida</taxon>
        <taxon>Halteriidae</taxon>
        <taxon>Halteria</taxon>
    </lineage>
</organism>
<dbReference type="EMBL" id="RRYP01007686">
    <property type="protein sequence ID" value="TNV80310.1"/>
    <property type="molecule type" value="Genomic_DNA"/>
</dbReference>
<protein>
    <submittedName>
        <fullName evidence="1">Uncharacterized protein</fullName>
    </submittedName>
</protein>
<proteinExistence type="predicted"/>
<sequence length="156" mass="17164">MIGLQEPIVQAKLNSQSIRIHHTLAGLASTMASAWVKCGMDTDCSSALIVIASRSCSSASGIKTNPNQARRQRQLKANGRCMMGHLVKGVYLMEKESWKMKMGASMKEDSRMGICKGMAIIYGQMEEATKENGRTIGKMDQEDSYSQMAIIKKANR</sequence>
<accession>A0A8J8NTT1</accession>
<dbReference type="Proteomes" id="UP000785679">
    <property type="component" value="Unassembled WGS sequence"/>
</dbReference>
<keyword evidence="2" id="KW-1185">Reference proteome</keyword>
<gene>
    <name evidence="1" type="ORF">FGO68_gene12177</name>
</gene>
<evidence type="ECO:0000313" key="1">
    <source>
        <dbReference type="EMBL" id="TNV80310.1"/>
    </source>
</evidence>